<dbReference type="InterPro" id="IPR003767">
    <property type="entry name" value="Malate/L-lactate_DH-like"/>
</dbReference>
<reference evidence="3 4" key="1">
    <citation type="submission" date="2019-03" db="EMBL/GenBank/DDBJ databases">
        <title>Genomic Encyclopedia of Type Strains, Phase IV (KMG-IV): sequencing the most valuable type-strain genomes for metagenomic binning, comparative biology and taxonomic classification.</title>
        <authorList>
            <person name="Goeker M."/>
        </authorList>
    </citation>
    <scope>NUCLEOTIDE SEQUENCE [LARGE SCALE GENOMIC DNA]</scope>
    <source>
        <strain evidence="3 4">DSM 45765</strain>
    </source>
</reference>
<protein>
    <submittedName>
        <fullName evidence="3">LDH2 family malate/lactate/ureidoglycolate dehydrogenase</fullName>
    </submittedName>
</protein>
<dbReference type="Gene3D" id="1.10.1530.10">
    <property type="match status" value="1"/>
</dbReference>
<keyword evidence="4" id="KW-1185">Reference proteome</keyword>
<keyword evidence="2" id="KW-0560">Oxidoreductase</keyword>
<dbReference type="Proteomes" id="UP000294911">
    <property type="component" value="Unassembled WGS sequence"/>
</dbReference>
<dbReference type="EMBL" id="SLXQ01000008">
    <property type="protein sequence ID" value="TCP50028.1"/>
    <property type="molecule type" value="Genomic_DNA"/>
</dbReference>
<sequence length="360" mass="37784">MSGDHGALTTSLVASTELTALVEGIFLGHGVPAADAAVIADHLVTANLRGVDSHGVSRVPVYIERLAGGLVRRDASVTTVRETPVSALLDGNNGSGISVANHAMHRAIDKARAAGIGMVSVRGSNHCGMLAYYTALAARAGLLGFATTSAPATMAPWGATRAFFGTNPLSYAIPMPESHADIVFDMATSQVARGKIILAAREGRRIPLGWALGPDGQPTDDPDAGFAGVMLPLGGPKGSGLALLVETLSSVLSGALYGPWIPPLYDNDTEPQAIGHFFLAVRPDLFRPAAEFTAAMARLATEITELPALAQQDRVYLPGELEAETARHRRAQGIPLSEEVRADLALLDNRANLEEREYGR</sequence>
<evidence type="ECO:0000256" key="2">
    <source>
        <dbReference type="ARBA" id="ARBA00023002"/>
    </source>
</evidence>
<evidence type="ECO:0000256" key="1">
    <source>
        <dbReference type="ARBA" id="ARBA00006056"/>
    </source>
</evidence>
<dbReference type="InterPro" id="IPR043143">
    <property type="entry name" value="Mal/L-sulf/L-lact_DH-like_NADP"/>
</dbReference>
<evidence type="ECO:0000313" key="3">
    <source>
        <dbReference type="EMBL" id="TCP50028.1"/>
    </source>
</evidence>
<comment type="caution">
    <text evidence="3">The sequence shown here is derived from an EMBL/GenBank/DDBJ whole genome shotgun (WGS) entry which is preliminary data.</text>
</comment>
<dbReference type="RefSeq" id="WP_165913002.1">
    <property type="nucleotide sequence ID" value="NZ_SLXQ01000008.1"/>
</dbReference>
<dbReference type="Pfam" id="PF02615">
    <property type="entry name" value="Ldh_2"/>
    <property type="match status" value="1"/>
</dbReference>
<dbReference type="GO" id="GO:0016491">
    <property type="term" value="F:oxidoreductase activity"/>
    <property type="evidence" value="ECO:0007669"/>
    <property type="project" value="UniProtKB-KW"/>
</dbReference>
<dbReference type="Gene3D" id="3.30.1370.60">
    <property type="entry name" value="Hypothetical oxidoreductase yiak, domain 2"/>
    <property type="match status" value="1"/>
</dbReference>
<dbReference type="InterPro" id="IPR043144">
    <property type="entry name" value="Mal/L-sulf/L-lact_DH-like_ah"/>
</dbReference>
<organism evidence="3 4">
    <name type="scientific">Tamaricihabitans halophyticus</name>
    <dbReference type="NCBI Taxonomy" id="1262583"/>
    <lineage>
        <taxon>Bacteria</taxon>
        <taxon>Bacillati</taxon>
        <taxon>Actinomycetota</taxon>
        <taxon>Actinomycetes</taxon>
        <taxon>Pseudonocardiales</taxon>
        <taxon>Pseudonocardiaceae</taxon>
        <taxon>Tamaricihabitans</taxon>
    </lineage>
</organism>
<dbReference type="PANTHER" id="PTHR11091:SF0">
    <property type="entry name" value="MALATE DEHYDROGENASE"/>
    <property type="match status" value="1"/>
</dbReference>
<evidence type="ECO:0000313" key="4">
    <source>
        <dbReference type="Proteomes" id="UP000294911"/>
    </source>
</evidence>
<comment type="similarity">
    <text evidence="1">Belongs to the LDH2/MDH2 oxidoreductase family.</text>
</comment>
<dbReference type="InterPro" id="IPR036111">
    <property type="entry name" value="Mal/L-sulfo/L-lacto_DH-like_sf"/>
</dbReference>
<dbReference type="SUPFAM" id="SSF89733">
    <property type="entry name" value="L-sulfolactate dehydrogenase-like"/>
    <property type="match status" value="1"/>
</dbReference>
<dbReference type="PANTHER" id="PTHR11091">
    <property type="entry name" value="OXIDOREDUCTASE-RELATED"/>
    <property type="match status" value="1"/>
</dbReference>
<proteinExistence type="inferred from homology"/>
<gene>
    <name evidence="3" type="ORF">EV191_108115</name>
</gene>
<name>A0A4R2QN56_9PSEU</name>
<dbReference type="AlphaFoldDB" id="A0A4R2QN56"/>
<accession>A0A4R2QN56</accession>